<dbReference type="Proteomes" id="UP001463665">
    <property type="component" value="Chromosome"/>
</dbReference>
<evidence type="ECO:0000313" key="3">
    <source>
        <dbReference type="Proteomes" id="UP001463665"/>
    </source>
</evidence>
<keyword evidence="3" id="KW-1185">Reference proteome</keyword>
<gene>
    <name evidence="2" type="ORF">AAFP95_00260</name>
</gene>
<proteinExistence type="predicted"/>
<dbReference type="EMBL" id="CP154834">
    <property type="protein sequence ID" value="XAO74567.1"/>
    <property type="molecule type" value="Genomic_DNA"/>
</dbReference>
<feature type="region of interest" description="Disordered" evidence="1">
    <location>
        <begin position="171"/>
        <end position="190"/>
    </location>
</feature>
<evidence type="ECO:0000256" key="1">
    <source>
        <dbReference type="SAM" id="MobiDB-lite"/>
    </source>
</evidence>
<feature type="compositionally biased region" description="Polar residues" evidence="1">
    <location>
        <begin position="178"/>
        <end position="190"/>
    </location>
</feature>
<accession>A0AAU6WNJ8</accession>
<reference evidence="2 3" key="1">
    <citation type="submission" date="2024-04" db="EMBL/GenBank/DDBJ databases">
        <title>Genome sequencing and assembly of rice foliar adapted Chryseobacterium endophyticum OsEnb-ALM-A6.</title>
        <authorList>
            <person name="Kumar S."/>
            <person name="Javed M."/>
            <person name="Chouhan V."/>
            <person name="Charishma K."/>
            <person name="Patel A."/>
            <person name="Kumar M."/>
            <person name="Sahu K.P."/>
            <person name="Kumar A."/>
        </authorList>
    </citation>
    <scope>NUCLEOTIDE SEQUENCE [LARGE SCALE GENOMIC DNA]</scope>
    <source>
        <strain evidence="2 3">OsEnb-ALM-A6</strain>
    </source>
</reference>
<name>A0AAU6WNJ8_9FLAO</name>
<feature type="compositionally biased region" description="Polar residues" evidence="1">
    <location>
        <begin position="41"/>
        <end position="51"/>
    </location>
</feature>
<sequence length="190" mass="20584">MKKINLSFTIMLLSYQLYCSQVGINTSNPQGRLHVDGNKDNPATGSPNSTQAANDFFIDSVGNTGVGTLIPSVKLDLRSAGSNNSLGIGNTAQTAAQVSAGTLRYVPVNGGVLQYSDGTAWFQLKTPDIEKQMLSPEYGQPHFSRNTSFPTISIRKLPNLKNFPIIKMHSIPHPENLSPPQRNISSDVQL</sequence>
<evidence type="ECO:0008006" key="4">
    <source>
        <dbReference type="Google" id="ProtNLM"/>
    </source>
</evidence>
<protein>
    <recommendedName>
        <fullName evidence="4">SH3 domain-containing protein</fullName>
    </recommendedName>
</protein>
<dbReference type="RefSeq" id="WP_345766635.1">
    <property type="nucleotide sequence ID" value="NZ_CP154834.1"/>
</dbReference>
<dbReference type="AlphaFoldDB" id="A0AAU6WNJ8"/>
<organism evidence="2 3">
    <name type="scientific">Chryseobacterium endophyticum</name>
    <dbReference type="NCBI Taxonomy" id="1854762"/>
    <lineage>
        <taxon>Bacteria</taxon>
        <taxon>Pseudomonadati</taxon>
        <taxon>Bacteroidota</taxon>
        <taxon>Flavobacteriia</taxon>
        <taxon>Flavobacteriales</taxon>
        <taxon>Weeksellaceae</taxon>
        <taxon>Chryseobacterium group</taxon>
        <taxon>Chryseobacterium</taxon>
    </lineage>
</organism>
<feature type="region of interest" description="Disordered" evidence="1">
    <location>
        <begin position="29"/>
        <end position="51"/>
    </location>
</feature>
<evidence type="ECO:0000313" key="2">
    <source>
        <dbReference type="EMBL" id="XAO74567.1"/>
    </source>
</evidence>